<name>A0A8J4XYW9_CHIOP</name>
<accession>A0A8J4XYW9</accession>
<organism evidence="3 4">
    <name type="scientific">Chionoecetes opilio</name>
    <name type="common">Atlantic snow crab</name>
    <name type="synonym">Cancer opilio</name>
    <dbReference type="NCBI Taxonomy" id="41210"/>
    <lineage>
        <taxon>Eukaryota</taxon>
        <taxon>Metazoa</taxon>
        <taxon>Ecdysozoa</taxon>
        <taxon>Arthropoda</taxon>
        <taxon>Crustacea</taxon>
        <taxon>Multicrustacea</taxon>
        <taxon>Malacostraca</taxon>
        <taxon>Eumalacostraca</taxon>
        <taxon>Eucarida</taxon>
        <taxon>Decapoda</taxon>
        <taxon>Pleocyemata</taxon>
        <taxon>Brachyura</taxon>
        <taxon>Eubrachyura</taxon>
        <taxon>Majoidea</taxon>
        <taxon>Majidae</taxon>
        <taxon>Chionoecetes</taxon>
    </lineage>
</organism>
<dbReference type="InterPro" id="IPR050863">
    <property type="entry name" value="CenT-Element_Derived"/>
</dbReference>
<evidence type="ECO:0000256" key="1">
    <source>
        <dbReference type="SAM" id="MobiDB-lite"/>
    </source>
</evidence>
<sequence length="295" mass="32967">MFLPPNTTSLIQPMDQGVISAFKRRYQRKYLDEVLVIRETEADMEEDRRGKRTLDNIKAYNIRSAIYNMSEARGQEKLTTLTNAWKKLIMDEDLDFDFHGFEASDFHSLLYKAGENVVSLDDVHEWIEENEAAEGHEILSKEQIVAAVTGGQSSDSEGSDVEQPQKVKMSEIREYADKLLQYVANSNKPHIQEHYDQLRLLRAQIIVEQYQAGHQLKIDTFFKPRTAKLSSPKPGPSQSTTAQPPTPELGPSQSATAQLPTLEEGHSPSPASLPTAQHDSSGGTASPVDVVSDLE</sequence>
<dbReference type="InterPro" id="IPR004875">
    <property type="entry name" value="DDE_SF_endonuclease_dom"/>
</dbReference>
<dbReference type="PANTHER" id="PTHR19303">
    <property type="entry name" value="TRANSPOSON"/>
    <property type="match status" value="1"/>
</dbReference>
<keyword evidence="4" id="KW-1185">Reference proteome</keyword>
<proteinExistence type="predicted"/>
<evidence type="ECO:0000259" key="2">
    <source>
        <dbReference type="Pfam" id="PF03184"/>
    </source>
</evidence>
<reference evidence="3" key="1">
    <citation type="submission" date="2020-07" db="EMBL/GenBank/DDBJ databases">
        <title>The High-quality genome of the commercially important snow crab, Chionoecetes opilio.</title>
        <authorList>
            <person name="Jeong J.-H."/>
            <person name="Ryu S."/>
        </authorList>
    </citation>
    <scope>NUCLEOTIDE SEQUENCE</scope>
    <source>
        <strain evidence="3">MADBK_172401_WGS</strain>
        <tissue evidence="3">Digestive gland</tissue>
    </source>
</reference>
<feature type="domain" description="DDE-1" evidence="2">
    <location>
        <begin position="1"/>
        <end position="85"/>
    </location>
</feature>
<dbReference type="AlphaFoldDB" id="A0A8J4XYW9"/>
<gene>
    <name evidence="3" type="primary">TIGD7_10</name>
    <name evidence="3" type="ORF">GWK47_008865</name>
</gene>
<dbReference type="GO" id="GO:0003677">
    <property type="term" value="F:DNA binding"/>
    <property type="evidence" value="ECO:0007669"/>
    <property type="project" value="TreeGrafter"/>
</dbReference>
<protein>
    <submittedName>
        <fullName evidence="3">Tigger transposable element-derived protein 7</fullName>
    </submittedName>
</protein>
<feature type="compositionally biased region" description="Polar residues" evidence="1">
    <location>
        <begin position="269"/>
        <end position="284"/>
    </location>
</feature>
<comment type="caution">
    <text evidence="3">The sequence shown here is derived from an EMBL/GenBank/DDBJ whole genome shotgun (WGS) entry which is preliminary data.</text>
</comment>
<dbReference type="PANTHER" id="PTHR19303:SF73">
    <property type="entry name" value="PROTEIN PDC2"/>
    <property type="match status" value="1"/>
</dbReference>
<dbReference type="GO" id="GO:0005634">
    <property type="term" value="C:nucleus"/>
    <property type="evidence" value="ECO:0007669"/>
    <property type="project" value="TreeGrafter"/>
</dbReference>
<dbReference type="EMBL" id="JACEEZ010018565">
    <property type="protein sequence ID" value="KAG0716782.1"/>
    <property type="molecule type" value="Genomic_DNA"/>
</dbReference>
<dbReference type="Pfam" id="PF03184">
    <property type="entry name" value="DDE_1"/>
    <property type="match status" value="1"/>
</dbReference>
<evidence type="ECO:0000313" key="3">
    <source>
        <dbReference type="EMBL" id="KAG0716782.1"/>
    </source>
</evidence>
<feature type="region of interest" description="Disordered" evidence="1">
    <location>
        <begin position="226"/>
        <end position="295"/>
    </location>
</feature>
<dbReference type="Proteomes" id="UP000770661">
    <property type="component" value="Unassembled WGS sequence"/>
</dbReference>
<evidence type="ECO:0000313" key="4">
    <source>
        <dbReference type="Proteomes" id="UP000770661"/>
    </source>
</evidence>
<dbReference type="OrthoDB" id="6379965at2759"/>